<gene>
    <name evidence="1" type="ORF">E2C01_011034</name>
</gene>
<evidence type="ECO:0000313" key="1">
    <source>
        <dbReference type="EMBL" id="MPC18158.1"/>
    </source>
</evidence>
<keyword evidence="2" id="KW-1185">Reference proteome</keyword>
<reference evidence="1 2" key="1">
    <citation type="submission" date="2019-05" db="EMBL/GenBank/DDBJ databases">
        <title>Another draft genome of Portunus trituberculatus and its Hox gene families provides insights of decapod evolution.</title>
        <authorList>
            <person name="Jeong J.-H."/>
            <person name="Song I."/>
            <person name="Kim S."/>
            <person name="Choi T."/>
            <person name="Kim D."/>
            <person name="Ryu S."/>
            <person name="Kim W."/>
        </authorList>
    </citation>
    <scope>NUCLEOTIDE SEQUENCE [LARGE SCALE GENOMIC DNA]</scope>
    <source>
        <tissue evidence="1">Muscle</tissue>
    </source>
</reference>
<comment type="caution">
    <text evidence="1">The sequence shown here is derived from an EMBL/GenBank/DDBJ whole genome shotgun (WGS) entry which is preliminary data.</text>
</comment>
<dbReference type="Proteomes" id="UP000324222">
    <property type="component" value="Unassembled WGS sequence"/>
</dbReference>
<sequence>MSGNTVVDVLFSAKTVQNIISERCHKKRSCMNEERNSGIWEAQFSLHSRKSKCSESKSSCWAGQNCGNP</sequence>
<organism evidence="1 2">
    <name type="scientific">Portunus trituberculatus</name>
    <name type="common">Swimming crab</name>
    <name type="synonym">Neptunus trituberculatus</name>
    <dbReference type="NCBI Taxonomy" id="210409"/>
    <lineage>
        <taxon>Eukaryota</taxon>
        <taxon>Metazoa</taxon>
        <taxon>Ecdysozoa</taxon>
        <taxon>Arthropoda</taxon>
        <taxon>Crustacea</taxon>
        <taxon>Multicrustacea</taxon>
        <taxon>Malacostraca</taxon>
        <taxon>Eumalacostraca</taxon>
        <taxon>Eucarida</taxon>
        <taxon>Decapoda</taxon>
        <taxon>Pleocyemata</taxon>
        <taxon>Brachyura</taxon>
        <taxon>Eubrachyura</taxon>
        <taxon>Portunoidea</taxon>
        <taxon>Portunidae</taxon>
        <taxon>Portuninae</taxon>
        <taxon>Portunus</taxon>
    </lineage>
</organism>
<proteinExistence type="predicted"/>
<accession>A0A5B7D9Y4</accession>
<name>A0A5B7D9Y4_PORTR</name>
<dbReference type="EMBL" id="VSRR010000652">
    <property type="protein sequence ID" value="MPC18158.1"/>
    <property type="molecule type" value="Genomic_DNA"/>
</dbReference>
<evidence type="ECO:0000313" key="2">
    <source>
        <dbReference type="Proteomes" id="UP000324222"/>
    </source>
</evidence>
<dbReference type="AlphaFoldDB" id="A0A5B7D9Y4"/>
<protein>
    <submittedName>
        <fullName evidence="1">Uncharacterized protein</fullName>
    </submittedName>
</protein>